<dbReference type="EMBL" id="CAHP01000020">
    <property type="protein sequence ID" value="CCG41381.1"/>
    <property type="molecule type" value="Genomic_DNA"/>
</dbReference>
<keyword evidence="5" id="KW-1185">Reference proteome</keyword>
<accession>H8FSP3</accession>
<dbReference type="RefSeq" id="WP_002728431.1">
    <property type="nucleotide sequence ID" value="NZ_CAHP01000020.1"/>
</dbReference>
<dbReference type="Gene3D" id="3.10.560.10">
    <property type="entry name" value="Outer membrane lipoprotein wza domain like"/>
    <property type="match status" value="1"/>
</dbReference>
<evidence type="ECO:0000313" key="5">
    <source>
        <dbReference type="Proteomes" id="UP000004169"/>
    </source>
</evidence>
<evidence type="ECO:0000256" key="1">
    <source>
        <dbReference type="ARBA" id="ARBA00022729"/>
    </source>
</evidence>
<reference evidence="4 5" key="1">
    <citation type="journal article" date="2012" name="J. Bacteriol.">
        <title>Draft Genome Sequence of the Purple Photosynthetic Bacterium Phaeospirillum molischianum DSM120, a Particularly Versatile Bacterium.</title>
        <authorList>
            <person name="Duquesne K."/>
            <person name="Prima V."/>
            <person name="Ji B."/>
            <person name="Rouy Z."/>
            <person name="Medigue C."/>
            <person name="Talla E."/>
            <person name="Sturgis J.N."/>
        </authorList>
    </citation>
    <scope>NUCLEOTIDE SEQUENCE [LARGE SCALE GENOMIC DNA]</scope>
    <source>
        <strain evidence="5">DSM120</strain>
    </source>
</reference>
<dbReference type="InterPro" id="IPR019554">
    <property type="entry name" value="Soluble_ligand-bd"/>
</dbReference>
<organism evidence="4 5">
    <name type="scientific">Magnetospirillum molischianum DSM 120</name>
    <dbReference type="NCBI Taxonomy" id="1150626"/>
    <lineage>
        <taxon>Bacteria</taxon>
        <taxon>Pseudomonadati</taxon>
        <taxon>Pseudomonadota</taxon>
        <taxon>Alphaproteobacteria</taxon>
        <taxon>Rhodospirillales</taxon>
        <taxon>Rhodospirillaceae</taxon>
        <taxon>Magnetospirillum</taxon>
    </lineage>
</organism>
<evidence type="ECO:0000259" key="2">
    <source>
        <dbReference type="Pfam" id="PF02563"/>
    </source>
</evidence>
<dbReference type="STRING" id="1150626.PHAMO_270222"/>
<keyword evidence="1" id="KW-0732">Signal</keyword>
<name>H8FSP3_MAGML</name>
<dbReference type="InterPro" id="IPR003715">
    <property type="entry name" value="Poly_export_N"/>
</dbReference>
<feature type="domain" description="Soluble ligand binding" evidence="3">
    <location>
        <begin position="124"/>
        <end position="171"/>
    </location>
</feature>
<dbReference type="Pfam" id="PF02563">
    <property type="entry name" value="Poly_export"/>
    <property type="match status" value="1"/>
</dbReference>
<dbReference type="InterPro" id="IPR049712">
    <property type="entry name" value="Poly_export"/>
</dbReference>
<sequence>MTSQSNRRRFFGTLVLVASIVVGLNGCSVSLPSEMAPTVVEGPNEGYLLEPGNKVRVTVFSESNLSGEFLVDPIGNIAMPLAGTVPAMGLTAKALALRVADVLSRAGYLRDPKVAVEVMTFRPFYVLGEVRQPGEFGYTSGVTVLGAIAKAGGYDYRASKGEVVLIRQVQGVEKELRATERTPVLPGDIIKVVERYF</sequence>
<dbReference type="PANTHER" id="PTHR33619:SF3">
    <property type="entry name" value="POLYSACCHARIDE EXPORT PROTEIN GFCE-RELATED"/>
    <property type="match status" value="1"/>
</dbReference>
<dbReference type="OrthoDB" id="197007at2"/>
<dbReference type="PANTHER" id="PTHR33619">
    <property type="entry name" value="POLYSACCHARIDE EXPORT PROTEIN GFCE-RELATED"/>
    <property type="match status" value="1"/>
</dbReference>
<evidence type="ECO:0000259" key="3">
    <source>
        <dbReference type="Pfam" id="PF10531"/>
    </source>
</evidence>
<proteinExistence type="predicted"/>
<gene>
    <name evidence="4" type="ORF">PHAMO_270222</name>
</gene>
<evidence type="ECO:0000313" key="4">
    <source>
        <dbReference type="EMBL" id="CCG41381.1"/>
    </source>
</evidence>
<protein>
    <submittedName>
        <fullName evidence="4">Polysaccharide export protein</fullName>
    </submittedName>
</protein>
<feature type="domain" description="Polysaccharide export protein N-terminal" evidence="2">
    <location>
        <begin position="43"/>
        <end position="118"/>
    </location>
</feature>
<dbReference type="Proteomes" id="UP000004169">
    <property type="component" value="Unassembled WGS sequence"/>
</dbReference>
<dbReference type="eggNOG" id="COG1596">
    <property type="taxonomic scope" value="Bacteria"/>
</dbReference>
<comment type="caution">
    <text evidence="4">The sequence shown here is derived from an EMBL/GenBank/DDBJ whole genome shotgun (WGS) entry which is preliminary data.</text>
</comment>
<dbReference type="AlphaFoldDB" id="H8FSP3"/>
<dbReference type="Pfam" id="PF10531">
    <property type="entry name" value="SLBB"/>
    <property type="match status" value="1"/>
</dbReference>
<dbReference type="GO" id="GO:0015159">
    <property type="term" value="F:polysaccharide transmembrane transporter activity"/>
    <property type="evidence" value="ECO:0007669"/>
    <property type="project" value="InterPro"/>
</dbReference>